<reference evidence="2 3" key="1">
    <citation type="submission" date="2015-10" db="EMBL/GenBank/DDBJ databases">
        <title>Chryseobacterium aquaticum genome.</title>
        <authorList>
            <person name="Newman J.D."/>
            <person name="Ferguson M.B."/>
            <person name="Miller J.R."/>
        </authorList>
    </citation>
    <scope>NUCLEOTIDE SEQUENCE [LARGE SCALE GENOMIC DNA]</scope>
    <source>
        <strain evidence="2 3">KCTC 12483</strain>
    </source>
</reference>
<dbReference type="EMBL" id="LLYZ01000002">
    <property type="protein sequence ID" value="KQK27421.1"/>
    <property type="molecule type" value="Genomic_DNA"/>
</dbReference>
<keyword evidence="1" id="KW-0732">Signal</keyword>
<keyword evidence="3" id="KW-1185">Reference proteome</keyword>
<comment type="caution">
    <text evidence="2">The sequence shown here is derived from an EMBL/GenBank/DDBJ whole genome shotgun (WGS) entry which is preliminary data.</text>
</comment>
<organism evidence="2 3">
    <name type="scientific">Chryseobacterium aquaticum</name>
    <dbReference type="NCBI Taxonomy" id="452084"/>
    <lineage>
        <taxon>Bacteria</taxon>
        <taxon>Pseudomonadati</taxon>
        <taxon>Bacteroidota</taxon>
        <taxon>Flavobacteriia</taxon>
        <taxon>Flavobacteriales</taxon>
        <taxon>Weeksellaceae</taxon>
        <taxon>Chryseobacterium group</taxon>
        <taxon>Chryseobacterium</taxon>
    </lineage>
</organism>
<protein>
    <submittedName>
        <fullName evidence="2">Uncharacterized protein</fullName>
    </submittedName>
</protein>
<dbReference type="RefSeq" id="WP_056012211.1">
    <property type="nucleotide sequence ID" value="NZ_LLYZ01000002.1"/>
</dbReference>
<evidence type="ECO:0000256" key="1">
    <source>
        <dbReference type="SAM" id="SignalP"/>
    </source>
</evidence>
<dbReference type="AlphaFoldDB" id="A0A0Q3HXX1"/>
<dbReference type="STRING" id="452084.AR438_04255"/>
<name>A0A0Q3HXX1_9FLAO</name>
<dbReference type="Proteomes" id="UP000051682">
    <property type="component" value="Unassembled WGS sequence"/>
</dbReference>
<sequence>MRLFIFSFVFLFQITIFAQNTSKENSLDSLKIIEYKKRRDQILKFSVEQCKRDSIRAVTDFKTINKFYINTPGPNGSDFPASSELKALLDKLNISYAGTWSGNCFGTYSTGECYYIYSTKLTEEKFGKEAINKLLKQAVYERIEKEPILIFEDNDHLGWLHEGEITIADILLNKYFFENFKYPKRYKKKSEADNSYTEVQVSVNWDEEKLNIEPERYIHHFQDNSNEKYIPYFEKMIADFLKSRNFVFSDRDKVYQGFKRSFKIYYK</sequence>
<gene>
    <name evidence="2" type="ORF">AR438_04255</name>
</gene>
<evidence type="ECO:0000313" key="3">
    <source>
        <dbReference type="Proteomes" id="UP000051682"/>
    </source>
</evidence>
<proteinExistence type="predicted"/>
<feature type="chain" id="PRO_5006203780" evidence="1">
    <location>
        <begin position="19"/>
        <end position="267"/>
    </location>
</feature>
<feature type="signal peptide" evidence="1">
    <location>
        <begin position="1"/>
        <end position="18"/>
    </location>
</feature>
<accession>A0A0Q3HXX1</accession>
<evidence type="ECO:0000313" key="2">
    <source>
        <dbReference type="EMBL" id="KQK27421.1"/>
    </source>
</evidence>
<dbReference type="OrthoDB" id="1329765at2"/>